<dbReference type="PANTHER" id="PTHR30606">
    <property type="entry name" value="LIPID A BIOSYNTHESIS LAUROYL ACYLTRANSFERASE"/>
    <property type="match status" value="1"/>
</dbReference>
<reference evidence="7 8" key="1">
    <citation type="submission" date="2014-09" db="EMBL/GenBank/DDBJ databases">
        <title>Genome sequencing of Methyloceanibacter caenitepidi Gela4.</title>
        <authorList>
            <person name="Takeuchi M."/>
            <person name="Susumu S."/>
            <person name="Kamagata Y."/>
            <person name="Oshima K."/>
            <person name="Hattori M."/>
            <person name="Iwasaki W."/>
        </authorList>
    </citation>
    <scope>NUCLEOTIDE SEQUENCE [LARGE SCALE GENOMIC DNA]</scope>
    <source>
        <strain evidence="7 8">Gela4</strain>
    </source>
</reference>
<dbReference type="AlphaFoldDB" id="A0A0A8K3C1"/>
<comment type="subcellular location">
    <subcellularLocation>
        <location evidence="1">Cell inner membrane</location>
    </subcellularLocation>
</comment>
<dbReference type="HOGENOM" id="CLU_049421_4_2_5"/>
<dbReference type="Proteomes" id="UP000031643">
    <property type="component" value="Chromosome"/>
</dbReference>
<dbReference type="STRING" id="1384459.GL4_1924"/>
<keyword evidence="3" id="KW-0997">Cell inner membrane</keyword>
<sequence>MANSLDTSIATDLKYRLEYAGLRFLIGLVRLVPLDTACDISAFFWRVLGKRNRRHKRALANLERAFPEKSLEERERIAVAAWDNLGRVMVETMNIDRIIKDPSRLHVTNGHWIGRYKDKMGPALIVTMHMGNWEIGMWPVTLAGVRPAGVYRSVKNPYVDRYLRRQRQALYPGGLFGRGRTAGDDETQKTARLIMDYVRQGGRLGFISDLYDRNGIEVPFFGHLAKSMPIAAMIARRVGARIWIGRCVRIGNRSVFDVNVNELRIPRTKNQAEDIRAITAAIQRYFEVWIRENPEQFMWSNRRWS</sequence>
<keyword evidence="4 7" id="KW-0808">Transferase</keyword>
<evidence type="ECO:0000256" key="4">
    <source>
        <dbReference type="ARBA" id="ARBA00022679"/>
    </source>
</evidence>
<evidence type="ECO:0000313" key="7">
    <source>
        <dbReference type="EMBL" id="BAQ17375.1"/>
    </source>
</evidence>
<keyword evidence="8" id="KW-1185">Reference proteome</keyword>
<evidence type="ECO:0000256" key="6">
    <source>
        <dbReference type="ARBA" id="ARBA00023315"/>
    </source>
</evidence>
<dbReference type="GO" id="GO:0009247">
    <property type="term" value="P:glycolipid biosynthetic process"/>
    <property type="evidence" value="ECO:0007669"/>
    <property type="project" value="UniProtKB-ARBA"/>
</dbReference>
<dbReference type="CDD" id="cd07984">
    <property type="entry name" value="LPLAT_LABLAT-like"/>
    <property type="match status" value="1"/>
</dbReference>
<dbReference type="KEGG" id="mcg:GL4_1924"/>
<dbReference type="PANTHER" id="PTHR30606:SF9">
    <property type="entry name" value="LIPID A BIOSYNTHESIS LAUROYLTRANSFERASE"/>
    <property type="match status" value="1"/>
</dbReference>
<evidence type="ECO:0000256" key="5">
    <source>
        <dbReference type="ARBA" id="ARBA00023136"/>
    </source>
</evidence>
<evidence type="ECO:0000256" key="3">
    <source>
        <dbReference type="ARBA" id="ARBA00022519"/>
    </source>
</evidence>
<dbReference type="RefSeq" id="WP_082025593.1">
    <property type="nucleotide sequence ID" value="NZ_AP014648.1"/>
</dbReference>
<protein>
    <submittedName>
        <fullName evidence="7">Lipid A biosynthesis lauroyl acyltransferase</fullName>
    </submittedName>
</protein>
<dbReference type="Pfam" id="PF03279">
    <property type="entry name" value="Lip_A_acyltrans"/>
    <property type="match status" value="1"/>
</dbReference>
<name>A0A0A8K3C1_9HYPH</name>
<dbReference type="EMBL" id="AP014648">
    <property type="protein sequence ID" value="BAQ17375.1"/>
    <property type="molecule type" value="Genomic_DNA"/>
</dbReference>
<accession>A0A0A8K3C1</accession>
<evidence type="ECO:0000256" key="1">
    <source>
        <dbReference type="ARBA" id="ARBA00004533"/>
    </source>
</evidence>
<keyword evidence="6 7" id="KW-0012">Acyltransferase</keyword>
<dbReference type="GO" id="GO:0005886">
    <property type="term" value="C:plasma membrane"/>
    <property type="evidence" value="ECO:0007669"/>
    <property type="project" value="UniProtKB-SubCell"/>
</dbReference>
<keyword evidence="2" id="KW-1003">Cell membrane</keyword>
<evidence type="ECO:0000313" key="8">
    <source>
        <dbReference type="Proteomes" id="UP000031643"/>
    </source>
</evidence>
<dbReference type="GO" id="GO:0016746">
    <property type="term" value="F:acyltransferase activity"/>
    <property type="evidence" value="ECO:0007669"/>
    <property type="project" value="UniProtKB-KW"/>
</dbReference>
<dbReference type="InterPro" id="IPR004960">
    <property type="entry name" value="LipA_acyltrans"/>
</dbReference>
<evidence type="ECO:0000256" key="2">
    <source>
        <dbReference type="ARBA" id="ARBA00022475"/>
    </source>
</evidence>
<gene>
    <name evidence="7" type="ORF">GL4_1924</name>
</gene>
<keyword evidence="5" id="KW-0472">Membrane</keyword>
<organism evidence="7 8">
    <name type="scientific">Methyloceanibacter caenitepidi</name>
    <dbReference type="NCBI Taxonomy" id="1384459"/>
    <lineage>
        <taxon>Bacteria</taxon>
        <taxon>Pseudomonadati</taxon>
        <taxon>Pseudomonadota</taxon>
        <taxon>Alphaproteobacteria</taxon>
        <taxon>Hyphomicrobiales</taxon>
        <taxon>Hyphomicrobiaceae</taxon>
        <taxon>Methyloceanibacter</taxon>
    </lineage>
</organism>
<proteinExistence type="predicted"/>